<dbReference type="AlphaFoldDB" id="A0A833RAS6"/>
<evidence type="ECO:0000313" key="2">
    <source>
        <dbReference type="Proteomes" id="UP000623129"/>
    </source>
</evidence>
<keyword evidence="2" id="KW-1185">Reference proteome</keyword>
<dbReference type="GO" id="GO:0016226">
    <property type="term" value="P:iron-sulfur cluster assembly"/>
    <property type="evidence" value="ECO:0007669"/>
    <property type="project" value="InterPro"/>
</dbReference>
<comment type="caution">
    <text evidence="1">The sequence shown here is derived from an EMBL/GenBank/DDBJ whole genome shotgun (WGS) entry which is preliminary data.</text>
</comment>
<dbReference type="InterPro" id="IPR035903">
    <property type="entry name" value="HesB-like_dom_sf"/>
</dbReference>
<dbReference type="PANTHER" id="PTHR47265:SF1">
    <property type="entry name" value="IRON-SULFUR ASSEMBLY PROTEIN ISCA, CHLOROPLASTIC"/>
    <property type="match status" value="1"/>
</dbReference>
<gene>
    <name evidence="1" type="ORF">FCM35_KLT21171</name>
</gene>
<proteinExistence type="predicted"/>
<reference evidence="1" key="1">
    <citation type="submission" date="2020-01" db="EMBL/GenBank/DDBJ databases">
        <title>Genome sequence of Kobresia littledalei, the first chromosome-level genome in the family Cyperaceae.</title>
        <authorList>
            <person name="Qu G."/>
        </authorList>
    </citation>
    <scope>NUCLEOTIDE SEQUENCE</scope>
    <source>
        <strain evidence="1">C.B.Clarke</strain>
        <tissue evidence="1">Leaf</tissue>
    </source>
</reference>
<dbReference type="GO" id="GO:0009570">
    <property type="term" value="C:chloroplast stroma"/>
    <property type="evidence" value="ECO:0007669"/>
    <property type="project" value="TreeGrafter"/>
</dbReference>
<sequence length="106" mass="12035">MRAEKNQDLCLRIGVKQGGCSGMSYTMELEDRSKHHLIVKFSDVVCMTEREDILIGLSKLIPYVTSSSTVCIERSQEINSRAMSRRKPFTILEKRTSTDSLSLHIV</sequence>
<dbReference type="SUPFAM" id="SSF89360">
    <property type="entry name" value="HesB-like domain"/>
    <property type="match status" value="1"/>
</dbReference>
<organism evidence="1 2">
    <name type="scientific">Carex littledalei</name>
    <dbReference type="NCBI Taxonomy" id="544730"/>
    <lineage>
        <taxon>Eukaryota</taxon>
        <taxon>Viridiplantae</taxon>
        <taxon>Streptophyta</taxon>
        <taxon>Embryophyta</taxon>
        <taxon>Tracheophyta</taxon>
        <taxon>Spermatophyta</taxon>
        <taxon>Magnoliopsida</taxon>
        <taxon>Liliopsida</taxon>
        <taxon>Poales</taxon>
        <taxon>Cyperaceae</taxon>
        <taxon>Cyperoideae</taxon>
        <taxon>Cariceae</taxon>
        <taxon>Carex</taxon>
        <taxon>Carex subgen. Euthyceras</taxon>
    </lineage>
</organism>
<dbReference type="GO" id="GO:0030674">
    <property type="term" value="F:protein-macromolecule adaptor activity"/>
    <property type="evidence" value="ECO:0007669"/>
    <property type="project" value="TreeGrafter"/>
</dbReference>
<dbReference type="Gene3D" id="2.60.300.12">
    <property type="entry name" value="HesB-like domain"/>
    <property type="match status" value="1"/>
</dbReference>
<name>A0A833RAS6_9POAL</name>
<accession>A0A833RAS6</accession>
<protein>
    <submittedName>
        <fullName evidence="1">Iron-sulfur assembly protein IscA</fullName>
    </submittedName>
</protein>
<dbReference type="OrthoDB" id="333486at2759"/>
<dbReference type="Proteomes" id="UP000623129">
    <property type="component" value="Unassembled WGS sequence"/>
</dbReference>
<dbReference type="GO" id="GO:0051536">
    <property type="term" value="F:iron-sulfur cluster binding"/>
    <property type="evidence" value="ECO:0007669"/>
    <property type="project" value="InterPro"/>
</dbReference>
<dbReference type="InterPro" id="IPR031108">
    <property type="entry name" value="IscA_plant_cyanobact"/>
</dbReference>
<evidence type="ECO:0000313" key="1">
    <source>
        <dbReference type="EMBL" id="KAF3334567.1"/>
    </source>
</evidence>
<dbReference type="PANTHER" id="PTHR47265">
    <property type="entry name" value="IRON-SULFUR ASSEMBLY PROTEIN ISCA, CHLOROPLASTIC"/>
    <property type="match status" value="1"/>
</dbReference>
<dbReference type="EMBL" id="SWLB01000009">
    <property type="protein sequence ID" value="KAF3334567.1"/>
    <property type="molecule type" value="Genomic_DNA"/>
</dbReference>